<sequence length="248" mass="28468">MGRYEAMLIKKIVEVILNHLNNTYLNVAIYPVGIEYRVQYMNELLSVGVNDVRIIGICAMGGMGKTTIAKAVFNQLFFNFEDKSFLANVREISKQPNGQVHLQEQLLSHILKRKIKVDNIDRGINVIKERLCNRRVLVILDDVDRLEQLIAIAGKRDWFGLGSRIIITTRDEHLLKKIGVDNIYMLNGLDCDESLELFSWHAFGNRHRIENYIEFSKDIIGYCKGLPLALEVLGSFLFDRSVPEWKSA</sequence>
<name>A0AAP0SAQ2_LIQFO</name>
<evidence type="ECO:0000313" key="3">
    <source>
        <dbReference type="Proteomes" id="UP001415857"/>
    </source>
</evidence>
<dbReference type="Proteomes" id="UP001415857">
    <property type="component" value="Unassembled WGS sequence"/>
</dbReference>
<keyword evidence="3" id="KW-1185">Reference proteome</keyword>
<feature type="domain" description="AAA+ ATPase" evidence="1">
    <location>
        <begin position="51"/>
        <end position="189"/>
    </location>
</feature>
<dbReference type="Pfam" id="PF00931">
    <property type="entry name" value="NB-ARC"/>
    <property type="match status" value="1"/>
</dbReference>
<dbReference type="InterPro" id="IPR044974">
    <property type="entry name" value="Disease_R_plants"/>
</dbReference>
<reference evidence="2 3" key="1">
    <citation type="journal article" date="2024" name="Plant J.">
        <title>Genome sequences and population genomics reveal climatic adaptation and genomic divergence between two closely related sweetgum species.</title>
        <authorList>
            <person name="Xu W.Q."/>
            <person name="Ren C.Q."/>
            <person name="Zhang X.Y."/>
            <person name="Comes H.P."/>
            <person name="Liu X.H."/>
            <person name="Li Y.G."/>
            <person name="Kettle C.J."/>
            <person name="Jalonen R."/>
            <person name="Gaisberger H."/>
            <person name="Ma Y.Z."/>
            <person name="Qiu Y.X."/>
        </authorList>
    </citation>
    <scope>NUCLEOTIDE SEQUENCE [LARGE SCALE GENOMIC DNA]</scope>
    <source>
        <strain evidence="2">Hangzhou</strain>
    </source>
</reference>
<organism evidence="2 3">
    <name type="scientific">Liquidambar formosana</name>
    <name type="common">Formosan gum</name>
    <dbReference type="NCBI Taxonomy" id="63359"/>
    <lineage>
        <taxon>Eukaryota</taxon>
        <taxon>Viridiplantae</taxon>
        <taxon>Streptophyta</taxon>
        <taxon>Embryophyta</taxon>
        <taxon>Tracheophyta</taxon>
        <taxon>Spermatophyta</taxon>
        <taxon>Magnoliopsida</taxon>
        <taxon>eudicotyledons</taxon>
        <taxon>Gunneridae</taxon>
        <taxon>Pentapetalae</taxon>
        <taxon>Saxifragales</taxon>
        <taxon>Altingiaceae</taxon>
        <taxon>Liquidambar</taxon>
    </lineage>
</organism>
<dbReference type="PANTHER" id="PTHR11017">
    <property type="entry name" value="LEUCINE-RICH REPEAT-CONTAINING PROTEIN"/>
    <property type="match status" value="1"/>
</dbReference>
<dbReference type="InterPro" id="IPR042197">
    <property type="entry name" value="Apaf_helical"/>
</dbReference>
<evidence type="ECO:0000259" key="1">
    <source>
        <dbReference type="SMART" id="SM00382"/>
    </source>
</evidence>
<dbReference type="InterPro" id="IPR027417">
    <property type="entry name" value="P-loop_NTPase"/>
</dbReference>
<dbReference type="GO" id="GO:0006952">
    <property type="term" value="P:defense response"/>
    <property type="evidence" value="ECO:0007669"/>
    <property type="project" value="InterPro"/>
</dbReference>
<dbReference type="InterPro" id="IPR002182">
    <property type="entry name" value="NB-ARC"/>
</dbReference>
<dbReference type="Gene3D" id="3.40.50.300">
    <property type="entry name" value="P-loop containing nucleotide triphosphate hydrolases"/>
    <property type="match status" value="1"/>
</dbReference>
<dbReference type="AlphaFoldDB" id="A0AAP0SAQ2"/>
<dbReference type="InterPro" id="IPR003593">
    <property type="entry name" value="AAA+_ATPase"/>
</dbReference>
<dbReference type="Gene3D" id="1.10.8.430">
    <property type="entry name" value="Helical domain of apoptotic protease-activating factors"/>
    <property type="match status" value="1"/>
</dbReference>
<gene>
    <name evidence="2" type="ORF">L1049_009094</name>
</gene>
<evidence type="ECO:0000313" key="2">
    <source>
        <dbReference type="EMBL" id="KAK9290915.1"/>
    </source>
</evidence>
<proteinExistence type="predicted"/>
<protein>
    <recommendedName>
        <fullName evidence="1">AAA+ ATPase domain-containing protein</fullName>
    </recommendedName>
</protein>
<dbReference type="SUPFAM" id="SSF52540">
    <property type="entry name" value="P-loop containing nucleoside triphosphate hydrolases"/>
    <property type="match status" value="1"/>
</dbReference>
<dbReference type="EMBL" id="JBBPBK010000002">
    <property type="protein sequence ID" value="KAK9290915.1"/>
    <property type="molecule type" value="Genomic_DNA"/>
</dbReference>
<dbReference type="PANTHER" id="PTHR11017:SF271">
    <property type="entry name" value="DISEASE RESISTANCE PROTEIN (TIR-NBS-LRR CLASS) FAMILY"/>
    <property type="match status" value="1"/>
</dbReference>
<dbReference type="GO" id="GO:0043531">
    <property type="term" value="F:ADP binding"/>
    <property type="evidence" value="ECO:0007669"/>
    <property type="project" value="InterPro"/>
</dbReference>
<dbReference type="SMART" id="SM00382">
    <property type="entry name" value="AAA"/>
    <property type="match status" value="1"/>
</dbReference>
<accession>A0AAP0SAQ2</accession>
<dbReference type="PRINTS" id="PR00364">
    <property type="entry name" value="DISEASERSIST"/>
</dbReference>
<comment type="caution">
    <text evidence="2">The sequence shown here is derived from an EMBL/GenBank/DDBJ whole genome shotgun (WGS) entry which is preliminary data.</text>
</comment>